<keyword evidence="1" id="KW-0472">Membrane</keyword>
<evidence type="ECO:0000313" key="2">
    <source>
        <dbReference type="EMBL" id="KAH0931450.1"/>
    </source>
</evidence>
<feature type="transmembrane region" description="Helical" evidence="1">
    <location>
        <begin position="186"/>
        <end position="204"/>
    </location>
</feature>
<gene>
    <name evidence="2" type="ORF">HID58_008567</name>
</gene>
<evidence type="ECO:0000313" key="3">
    <source>
        <dbReference type="Proteomes" id="UP000824890"/>
    </source>
</evidence>
<keyword evidence="3" id="KW-1185">Reference proteome</keyword>
<proteinExistence type="predicted"/>
<sequence>MVSPTRRWRINMEDNSFTVDLPSNGTMRHRGDFRWRVEGDLLPDSWVNRRRLPGRRYMVGLIPTLVRNSYPSGWYELDIVGNNIWPIGLCFVVKTRLLSSDILVHRLWLKSVPVPFDEAWLWGVFGRLLSSDSSYRVMKSWFLVTSGDGIVRQAIGGSDKFELGRRRVLGSTSGVYRMVGRGQHRYFQIIALCYSRGLLLWIVLCFV</sequence>
<keyword evidence="1" id="KW-1133">Transmembrane helix</keyword>
<keyword evidence="1" id="KW-0812">Transmembrane</keyword>
<dbReference type="EMBL" id="JAGKQM010000003">
    <property type="protein sequence ID" value="KAH0931450.1"/>
    <property type="molecule type" value="Genomic_DNA"/>
</dbReference>
<accession>A0ABQ8DSJ5</accession>
<organism evidence="2 3">
    <name type="scientific">Brassica napus</name>
    <name type="common">Rape</name>
    <dbReference type="NCBI Taxonomy" id="3708"/>
    <lineage>
        <taxon>Eukaryota</taxon>
        <taxon>Viridiplantae</taxon>
        <taxon>Streptophyta</taxon>
        <taxon>Embryophyta</taxon>
        <taxon>Tracheophyta</taxon>
        <taxon>Spermatophyta</taxon>
        <taxon>Magnoliopsida</taxon>
        <taxon>eudicotyledons</taxon>
        <taxon>Gunneridae</taxon>
        <taxon>Pentapetalae</taxon>
        <taxon>rosids</taxon>
        <taxon>malvids</taxon>
        <taxon>Brassicales</taxon>
        <taxon>Brassicaceae</taxon>
        <taxon>Brassiceae</taxon>
        <taxon>Brassica</taxon>
    </lineage>
</organism>
<protein>
    <submittedName>
        <fullName evidence="2">Uncharacterized protein</fullName>
    </submittedName>
</protein>
<reference evidence="2 3" key="1">
    <citation type="submission" date="2021-05" db="EMBL/GenBank/DDBJ databases">
        <title>Genome Assembly of Synthetic Allotetraploid Brassica napus Reveals Homoeologous Exchanges between Subgenomes.</title>
        <authorList>
            <person name="Davis J.T."/>
        </authorList>
    </citation>
    <scope>NUCLEOTIDE SEQUENCE [LARGE SCALE GENOMIC DNA]</scope>
    <source>
        <strain evidence="3">cv. Da-Ae</strain>
        <tissue evidence="2">Seedling</tissue>
    </source>
</reference>
<dbReference type="Proteomes" id="UP000824890">
    <property type="component" value="Unassembled WGS sequence"/>
</dbReference>
<evidence type="ECO:0000256" key="1">
    <source>
        <dbReference type="SAM" id="Phobius"/>
    </source>
</evidence>
<comment type="caution">
    <text evidence="2">The sequence shown here is derived from an EMBL/GenBank/DDBJ whole genome shotgun (WGS) entry which is preliminary data.</text>
</comment>
<name>A0ABQ8DSJ5_BRANA</name>